<dbReference type="Pfam" id="PF02806">
    <property type="entry name" value="Alpha-amylase_C"/>
    <property type="match status" value="1"/>
</dbReference>
<keyword evidence="9 11" id="KW-0326">Glycosidase</keyword>
<organism evidence="15 16">
    <name type="scientific">Ceratobasidium theobromae</name>
    <dbReference type="NCBI Taxonomy" id="1582974"/>
    <lineage>
        <taxon>Eukaryota</taxon>
        <taxon>Fungi</taxon>
        <taxon>Dikarya</taxon>
        <taxon>Basidiomycota</taxon>
        <taxon>Agaricomycotina</taxon>
        <taxon>Agaricomycetes</taxon>
        <taxon>Cantharellales</taxon>
        <taxon>Ceratobasidiaceae</taxon>
        <taxon>Ceratobasidium</taxon>
    </lineage>
</organism>
<dbReference type="InterPro" id="IPR017853">
    <property type="entry name" value="GH"/>
</dbReference>
<comment type="caution">
    <text evidence="15">The sequence shown here is derived from an EMBL/GenBank/DDBJ whole genome shotgun (WGS) entry which is preliminary data.</text>
</comment>
<dbReference type="SMART" id="SM00642">
    <property type="entry name" value="Aamy"/>
    <property type="match status" value="1"/>
</dbReference>
<dbReference type="PRINTS" id="PR00110">
    <property type="entry name" value="ALPHAAMYLASE"/>
</dbReference>
<evidence type="ECO:0000313" key="16">
    <source>
        <dbReference type="Proteomes" id="UP000383932"/>
    </source>
</evidence>
<dbReference type="OrthoDB" id="550577at2759"/>
<protein>
    <recommendedName>
        <fullName evidence="4 11">Alpha-amylase</fullName>
        <ecNumber evidence="4 11">3.2.1.1</ecNumber>
    </recommendedName>
</protein>
<dbReference type="CDD" id="cd11317">
    <property type="entry name" value="AmyAc_bac_euk_AmyA"/>
    <property type="match status" value="1"/>
</dbReference>
<dbReference type="EC" id="3.2.1.1" evidence="4 11"/>
<dbReference type="PANTHER" id="PTHR43447">
    <property type="entry name" value="ALPHA-AMYLASE"/>
    <property type="match status" value="1"/>
</dbReference>
<accession>A0A5N5QGI6</accession>
<evidence type="ECO:0000256" key="1">
    <source>
        <dbReference type="ARBA" id="ARBA00000548"/>
    </source>
</evidence>
<evidence type="ECO:0000256" key="8">
    <source>
        <dbReference type="ARBA" id="ARBA00023277"/>
    </source>
</evidence>
<name>A0A5N5QGI6_9AGAM</name>
<evidence type="ECO:0000256" key="4">
    <source>
        <dbReference type="ARBA" id="ARBA00012595"/>
    </source>
</evidence>
<keyword evidence="5" id="KW-0479">Metal-binding</keyword>
<keyword evidence="16" id="KW-1185">Reference proteome</keyword>
<reference evidence="15 16" key="1">
    <citation type="journal article" date="2019" name="Fungal Biol. Biotechnol.">
        <title>Draft genome sequence of fastidious pathogen Ceratobasidium theobromae, which causes vascular-streak dieback in Theobroma cacao.</title>
        <authorList>
            <person name="Ali S.S."/>
            <person name="Asman A."/>
            <person name="Shao J."/>
            <person name="Firmansyah A.P."/>
            <person name="Susilo A.W."/>
            <person name="Rosmana A."/>
            <person name="McMahon P."/>
            <person name="Junaid M."/>
            <person name="Guest D."/>
            <person name="Kheng T.Y."/>
            <person name="Meinhardt L.W."/>
            <person name="Bailey B.A."/>
        </authorList>
    </citation>
    <scope>NUCLEOTIDE SEQUENCE [LARGE SCALE GENOMIC DNA]</scope>
    <source>
        <strain evidence="15 16">CT2</strain>
    </source>
</reference>
<dbReference type="GO" id="GO:0046872">
    <property type="term" value="F:metal ion binding"/>
    <property type="evidence" value="ECO:0007669"/>
    <property type="project" value="UniProtKB-KW"/>
</dbReference>
<evidence type="ECO:0000256" key="10">
    <source>
        <dbReference type="RuleBase" id="RU003615"/>
    </source>
</evidence>
<dbReference type="Pfam" id="PF00128">
    <property type="entry name" value="Alpha-amylase"/>
    <property type="match status" value="1"/>
</dbReference>
<dbReference type="InterPro" id="IPR031319">
    <property type="entry name" value="A-amylase_C"/>
</dbReference>
<feature type="domain" description="Alpha-amylase C-terminal" evidence="13">
    <location>
        <begin position="412"/>
        <end position="496"/>
    </location>
</feature>
<evidence type="ECO:0000256" key="11">
    <source>
        <dbReference type="RuleBase" id="RU361134"/>
    </source>
</evidence>
<dbReference type="AlphaFoldDB" id="A0A5N5QGI6"/>
<dbReference type="Gene3D" id="3.20.20.80">
    <property type="entry name" value="Glycosidases"/>
    <property type="match status" value="1"/>
</dbReference>
<dbReference type="SUPFAM" id="SSF51011">
    <property type="entry name" value="Glycosyl hydrolase domain"/>
    <property type="match status" value="1"/>
</dbReference>
<sequence>MRSRTAFASLTLSAALVHAELSRSDPLLVSGRHRRAPNNANKVVVQLFGWSWKSIAAECESFLGPSGVGFALVNPPQEHLSGGQWWADYQAVSYQLQSSRGSRAEFAEMVSRCQTAGVKIMADTLWNHMAGVDNGVGTTGTRKSFAIHLLRPFNEAAILADFTHYNYPGVWLYDDFHHCGTKNDDIQNWSDRRQIWDCQLYNLADLKTAAENVRDKLAAFTNDMLSLGVDGLRLDAAKHIPPEDIRAIVSKLSRRPAYITQEIVDLDGSMGREYTDIGDVQEFRYPRVLKNAFERGGIASLKGIESRGFLPSNSANVFVTNHDEERRNDVLTYKSGNNAYTLAHVFMLSYPYGTPTILSSYVFNNYDAGPPNGAYGTCQDNGGSNGWLCQHRWVPISGMIRFYNQVGTSTLNKWIQGSNQQIAFGRGNAGYVVINNDNAPWTRTFKSLLPNGTYCDVISGKQSGNNCTGGKVTISSGQFTMTVPGRSAVAYHIGAKY</sequence>
<keyword evidence="6 11" id="KW-0378">Hydrolase</keyword>
<gene>
    <name evidence="15" type="ORF">CTheo_5687</name>
</gene>
<proteinExistence type="inferred from homology"/>
<keyword evidence="7" id="KW-0106">Calcium</keyword>
<evidence type="ECO:0000259" key="13">
    <source>
        <dbReference type="SMART" id="SM00632"/>
    </source>
</evidence>
<dbReference type="EMBL" id="SSOP01000139">
    <property type="protein sequence ID" value="KAB5590872.1"/>
    <property type="molecule type" value="Genomic_DNA"/>
</dbReference>
<dbReference type="SUPFAM" id="SSF51445">
    <property type="entry name" value="(Trans)glycosidases"/>
    <property type="match status" value="1"/>
</dbReference>
<dbReference type="GO" id="GO:0004556">
    <property type="term" value="F:alpha-amylase activity"/>
    <property type="evidence" value="ECO:0007669"/>
    <property type="project" value="UniProtKB-UniRule"/>
</dbReference>
<keyword evidence="8 11" id="KW-0119">Carbohydrate metabolism</keyword>
<dbReference type="InterPro" id="IPR013780">
    <property type="entry name" value="Glyco_hydro_b"/>
</dbReference>
<evidence type="ECO:0000256" key="9">
    <source>
        <dbReference type="ARBA" id="ARBA00023295"/>
    </source>
</evidence>
<evidence type="ECO:0000313" key="15">
    <source>
        <dbReference type="EMBL" id="KAB5590872.1"/>
    </source>
</evidence>
<dbReference type="InterPro" id="IPR006048">
    <property type="entry name" value="A-amylase/branching_C"/>
</dbReference>
<dbReference type="InterPro" id="IPR006046">
    <property type="entry name" value="Alpha_amylase"/>
</dbReference>
<keyword evidence="12" id="KW-0732">Signal</keyword>
<evidence type="ECO:0000256" key="12">
    <source>
        <dbReference type="SAM" id="SignalP"/>
    </source>
</evidence>
<dbReference type="GO" id="GO:0005975">
    <property type="term" value="P:carbohydrate metabolic process"/>
    <property type="evidence" value="ECO:0007669"/>
    <property type="project" value="InterPro"/>
</dbReference>
<feature type="chain" id="PRO_5024334733" description="Alpha-amylase" evidence="12">
    <location>
        <begin position="20"/>
        <end position="497"/>
    </location>
</feature>
<comment type="catalytic activity">
    <reaction evidence="1 11">
        <text>Endohydrolysis of (1-&gt;4)-alpha-D-glucosidic linkages in polysaccharides containing three or more (1-&gt;4)-alpha-linked D-glucose units.</text>
        <dbReference type="EC" id="3.2.1.1"/>
    </reaction>
</comment>
<feature type="domain" description="Glycosyl hydrolase family 13 catalytic" evidence="14">
    <location>
        <begin position="42"/>
        <end position="403"/>
    </location>
</feature>
<dbReference type="Gene3D" id="2.60.40.1180">
    <property type="entry name" value="Golgi alpha-mannosidase II"/>
    <property type="match status" value="1"/>
</dbReference>
<evidence type="ECO:0000256" key="2">
    <source>
        <dbReference type="ARBA" id="ARBA00001913"/>
    </source>
</evidence>
<evidence type="ECO:0000256" key="7">
    <source>
        <dbReference type="ARBA" id="ARBA00022837"/>
    </source>
</evidence>
<dbReference type="SMART" id="SM00632">
    <property type="entry name" value="Aamy_C"/>
    <property type="match status" value="1"/>
</dbReference>
<dbReference type="InterPro" id="IPR006047">
    <property type="entry name" value="GH13_cat_dom"/>
</dbReference>
<feature type="signal peptide" evidence="12">
    <location>
        <begin position="1"/>
        <end position="19"/>
    </location>
</feature>
<comment type="similarity">
    <text evidence="3 10">Belongs to the glycosyl hydrolase 13 family.</text>
</comment>
<comment type="cofactor">
    <cofactor evidence="2">
        <name>Ca(2+)</name>
        <dbReference type="ChEBI" id="CHEBI:29108"/>
    </cofactor>
</comment>
<evidence type="ECO:0000256" key="3">
    <source>
        <dbReference type="ARBA" id="ARBA00008061"/>
    </source>
</evidence>
<evidence type="ECO:0000256" key="5">
    <source>
        <dbReference type="ARBA" id="ARBA00022723"/>
    </source>
</evidence>
<evidence type="ECO:0000259" key="14">
    <source>
        <dbReference type="SMART" id="SM00642"/>
    </source>
</evidence>
<evidence type="ECO:0000256" key="6">
    <source>
        <dbReference type="ARBA" id="ARBA00022801"/>
    </source>
</evidence>
<dbReference type="Proteomes" id="UP000383932">
    <property type="component" value="Unassembled WGS sequence"/>
</dbReference>